<dbReference type="Gene3D" id="3.40.190.10">
    <property type="entry name" value="Periplasmic binding protein-like II"/>
    <property type="match status" value="1"/>
</dbReference>
<dbReference type="PANTHER" id="PTHR43649:SF31">
    <property type="entry name" value="SN-GLYCEROL-3-PHOSPHATE-BINDING PERIPLASMIC PROTEIN UGPB"/>
    <property type="match status" value="1"/>
</dbReference>
<evidence type="ECO:0000313" key="7">
    <source>
        <dbReference type="EMBL" id="GGG19406.1"/>
    </source>
</evidence>
<evidence type="ECO:0000256" key="2">
    <source>
        <dbReference type="ARBA" id="ARBA00008520"/>
    </source>
</evidence>
<organism evidence="7 8">
    <name type="scientific">Paenibacillus aceti</name>
    <dbReference type="NCBI Taxonomy" id="1820010"/>
    <lineage>
        <taxon>Bacteria</taxon>
        <taxon>Bacillati</taxon>
        <taxon>Bacillota</taxon>
        <taxon>Bacilli</taxon>
        <taxon>Bacillales</taxon>
        <taxon>Paenibacillaceae</taxon>
        <taxon>Paenibacillus</taxon>
    </lineage>
</organism>
<evidence type="ECO:0000313" key="8">
    <source>
        <dbReference type="Proteomes" id="UP000608420"/>
    </source>
</evidence>
<comment type="caution">
    <text evidence="7">The sequence shown here is derived from an EMBL/GenBank/DDBJ whole genome shotgun (WGS) entry which is preliminary data.</text>
</comment>
<dbReference type="PANTHER" id="PTHR43649">
    <property type="entry name" value="ARABINOSE-BINDING PROTEIN-RELATED"/>
    <property type="match status" value="1"/>
</dbReference>
<evidence type="ECO:0000256" key="3">
    <source>
        <dbReference type="ARBA" id="ARBA00022448"/>
    </source>
</evidence>
<evidence type="ECO:0000256" key="4">
    <source>
        <dbReference type="ARBA" id="ARBA00022729"/>
    </source>
</evidence>
<accession>A0ABQ1W8L2</accession>
<feature type="signal peptide" evidence="6">
    <location>
        <begin position="1"/>
        <end position="20"/>
    </location>
</feature>
<dbReference type="InterPro" id="IPR006059">
    <property type="entry name" value="SBP"/>
</dbReference>
<keyword evidence="4 6" id="KW-0732">Signal</keyword>
<protein>
    <recommendedName>
        <fullName evidence="9">ABC transporter substrate-binding protein</fullName>
    </recommendedName>
</protein>
<dbReference type="InterPro" id="IPR050490">
    <property type="entry name" value="Bact_solute-bd_prot1"/>
</dbReference>
<name>A0ABQ1W8L2_9BACL</name>
<dbReference type="SUPFAM" id="SSF53850">
    <property type="entry name" value="Periplasmic binding protein-like II"/>
    <property type="match status" value="1"/>
</dbReference>
<evidence type="ECO:0000256" key="6">
    <source>
        <dbReference type="SAM" id="SignalP"/>
    </source>
</evidence>
<keyword evidence="3" id="KW-0813">Transport</keyword>
<reference evidence="8" key="1">
    <citation type="journal article" date="2019" name="Int. J. Syst. Evol. Microbiol.">
        <title>The Global Catalogue of Microorganisms (GCM) 10K type strain sequencing project: providing services to taxonomists for standard genome sequencing and annotation.</title>
        <authorList>
            <consortium name="The Broad Institute Genomics Platform"/>
            <consortium name="The Broad Institute Genome Sequencing Center for Infectious Disease"/>
            <person name="Wu L."/>
            <person name="Ma J."/>
        </authorList>
    </citation>
    <scope>NUCLEOTIDE SEQUENCE [LARGE SCALE GENOMIC DNA]</scope>
    <source>
        <strain evidence="8">CGMCC 1.15420</strain>
    </source>
</reference>
<feature type="chain" id="PRO_5046967186" description="ABC transporter substrate-binding protein" evidence="6">
    <location>
        <begin position="21"/>
        <end position="480"/>
    </location>
</feature>
<comment type="subcellular location">
    <subcellularLocation>
        <location evidence="1">Cell envelope</location>
    </subcellularLocation>
</comment>
<proteinExistence type="inferred from homology"/>
<evidence type="ECO:0000256" key="5">
    <source>
        <dbReference type="SAM" id="MobiDB-lite"/>
    </source>
</evidence>
<feature type="region of interest" description="Disordered" evidence="5">
    <location>
        <begin position="455"/>
        <end position="480"/>
    </location>
</feature>
<evidence type="ECO:0000256" key="1">
    <source>
        <dbReference type="ARBA" id="ARBA00004196"/>
    </source>
</evidence>
<comment type="similarity">
    <text evidence="2">Belongs to the bacterial solute-binding protein 1 family.</text>
</comment>
<dbReference type="Pfam" id="PF01547">
    <property type="entry name" value="SBP_bac_1"/>
    <property type="match status" value="1"/>
</dbReference>
<gene>
    <name evidence="7" type="ORF">GCM10010913_46900</name>
</gene>
<evidence type="ECO:0008006" key="9">
    <source>
        <dbReference type="Google" id="ProtNLM"/>
    </source>
</evidence>
<keyword evidence="8" id="KW-1185">Reference proteome</keyword>
<feature type="compositionally biased region" description="Basic and acidic residues" evidence="5">
    <location>
        <begin position="455"/>
        <end position="470"/>
    </location>
</feature>
<dbReference type="Proteomes" id="UP000608420">
    <property type="component" value="Unassembled WGS sequence"/>
</dbReference>
<dbReference type="PROSITE" id="PS51257">
    <property type="entry name" value="PROKAR_LIPOPROTEIN"/>
    <property type="match status" value="1"/>
</dbReference>
<sequence length="480" mass="54512">MRSKWIHKFMLLVMAGLLLAGCTNGPAKKDVKTTSTVRVMYYNEDSFHQTYGDLFTIQNDDIKIEVISTDKMYRDGEIEDYDKALQDFIDTEQPDVLMVDVGRYSQMVSEGKLTELDSLIERDKYNTESIYPALLDILKEKGEGKLYGLTPTFYRNVIYYNADLFAEHGVELPQDGMTWQDIIDTARRFPTDGDKDTRIYGFGREHYRGMTLDNLANTIASPLGLKTVNPETKKVTVNTEAWKQVYKLAQEALESDALYNLQEDPFENGGMRNYYESQLFLMGRMAMTVNGPYYLRELKEIKNRVQDYKPFQVGIVAGPVDPANPEISRDVYLNNVTAIRANSPNTDAAWELVKFINGEQYAKIKSRSMNDGILSRMGMTKDSDGINMEAFYKLKPAIDDSSSAVEDKIPYEFYSKFYDISSREIGLVESKKKTIEEALQVIEEEGQAALDQAIKEKEAKDGAPKDKEEASADSSEDQGV</sequence>
<dbReference type="EMBL" id="BMIW01000056">
    <property type="protein sequence ID" value="GGG19406.1"/>
    <property type="molecule type" value="Genomic_DNA"/>
</dbReference>